<proteinExistence type="inferred from homology"/>
<dbReference type="InterPro" id="IPR036428">
    <property type="entry name" value="PCD_sf"/>
</dbReference>
<dbReference type="NCBIfam" id="NF002018">
    <property type="entry name" value="PRK00823.1-3"/>
    <property type="match status" value="1"/>
</dbReference>
<evidence type="ECO:0000313" key="5">
    <source>
        <dbReference type="EMBL" id="SMQ61835.1"/>
    </source>
</evidence>
<dbReference type="Gene3D" id="3.30.1360.20">
    <property type="entry name" value="Transcriptional coactivator/pterin dehydratase"/>
    <property type="match status" value="1"/>
</dbReference>
<sequence>MSVPKLNEKEVATLLADHSDWSSARDGAAIQRKLQFADFSEAWGFMARVALLAEKHDHHPEWFNVYNRVEITLTTHDADPDNGGALSQRDADMAEAIDALL</sequence>
<evidence type="ECO:0000256" key="3">
    <source>
        <dbReference type="ARBA" id="ARBA00023239"/>
    </source>
</evidence>
<evidence type="ECO:0000256" key="4">
    <source>
        <dbReference type="HAMAP-Rule" id="MF_00434"/>
    </source>
</evidence>
<evidence type="ECO:0000313" key="6">
    <source>
        <dbReference type="Proteomes" id="UP000194420"/>
    </source>
</evidence>
<dbReference type="InterPro" id="IPR001533">
    <property type="entry name" value="Pterin_deHydtase"/>
</dbReference>
<dbReference type="SUPFAM" id="SSF55248">
    <property type="entry name" value="PCD-like"/>
    <property type="match status" value="1"/>
</dbReference>
<comment type="catalytic activity">
    <reaction evidence="1 4">
        <text>(4aS,6R)-4a-hydroxy-L-erythro-5,6,7,8-tetrahydrobiopterin = (6R)-L-erythro-6,7-dihydrobiopterin + H2O</text>
        <dbReference type="Rhea" id="RHEA:11920"/>
        <dbReference type="ChEBI" id="CHEBI:15377"/>
        <dbReference type="ChEBI" id="CHEBI:15642"/>
        <dbReference type="ChEBI" id="CHEBI:43120"/>
        <dbReference type="EC" id="4.2.1.96"/>
    </reaction>
</comment>
<dbReference type="CDD" id="cd00914">
    <property type="entry name" value="PCD_DCoH_subfamily_b"/>
    <property type="match status" value="1"/>
</dbReference>
<dbReference type="PANTHER" id="PTHR12599">
    <property type="entry name" value="PTERIN-4-ALPHA-CARBINOLAMINE DEHYDRATASE"/>
    <property type="match status" value="1"/>
</dbReference>
<protein>
    <recommendedName>
        <fullName evidence="4">Putative pterin-4-alpha-carbinolamine dehydratase</fullName>
        <shortName evidence="4">PHS</shortName>
        <ecNumber evidence="4">4.2.1.96</ecNumber>
    </recommendedName>
    <alternativeName>
        <fullName evidence="4">4-alpha-hydroxy-tetrahydropterin dehydratase</fullName>
    </alternativeName>
    <alternativeName>
        <fullName evidence="4">Pterin carbinolamine dehydratase</fullName>
        <shortName evidence="4">PCD</shortName>
    </alternativeName>
</protein>
<keyword evidence="6" id="KW-1185">Reference proteome</keyword>
<dbReference type="RefSeq" id="WP_086436532.1">
    <property type="nucleotide sequence ID" value="NZ_FXWG01000001.1"/>
</dbReference>
<comment type="similarity">
    <text evidence="2 4">Belongs to the pterin-4-alpha-carbinolamine dehydratase family.</text>
</comment>
<dbReference type="PANTHER" id="PTHR12599:SF0">
    <property type="entry name" value="PTERIN-4-ALPHA-CARBINOLAMINE DEHYDRATASE"/>
    <property type="match status" value="1"/>
</dbReference>
<keyword evidence="3 4" id="KW-0456">Lyase</keyword>
<dbReference type="EC" id="4.2.1.96" evidence="4"/>
<dbReference type="GO" id="GO:0008124">
    <property type="term" value="F:4-alpha-hydroxytetrahydrobiopterin dehydratase activity"/>
    <property type="evidence" value="ECO:0007669"/>
    <property type="project" value="UniProtKB-UniRule"/>
</dbReference>
<dbReference type="EMBL" id="FXWG01000001">
    <property type="protein sequence ID" value="SMQ61835.1"/>
    <property type="molecule type" value="Genomic_DNA"/>
</dbReference>
<gene>
    <name evidence="5" type="ORF">SAMN06297468_0614</name>
</gene>
<dbReference type="AlphaFoldDB" id="A0A1Y6EGU4"/>
<dbReference type="Proteomes" id="UP000194420">
    <property type="component" value="Unassembled WGS sequence"/>
</dbReference>
<evidence type="ECO:0000256" key="1">
    <source>
        <dbReference type="ARBA" id="ARBA00001554"/>
    </source>
</evidence>
<name>A0A1Y6EGU4_9SPHN</name>
<evidence type="ECO:0000256" key="2">
    <source>
        <dbReference type="ARBA" id="ARBA00006472"/>
    </source>
</evidence>
<dbReference type="OrthoDB" id="9794987at2"/>
<dbReference type="Pfam" id="PF01329">
    <property type="entry name" value="Pterin_4a"/>
    <property type="match status" value="1"/>
</dbReference>
<accession>A0A1Y6EGU4</accession>
<organism evidence="5 6">
    <name type="scientific">Altererythrobacter xiamenensis</name>
    <dbReference type="NCBI Taxonomy" id="1316679"/>
    <lineage>
        <taxon>Bacteria</taxon>
        <taxon>Pseudomonadati</taxon>
        <taxon>Pseudomonadota</taxon>
        <taxon>Alphaproteobacteria</taxon>
        <taxon>Sphingomonadales</taxon>
        <taxon>Erythrobacteraceae</taxon>
        <taxon>Altererythrobacter</taxon>
    </lineage>
</organism>
<dbReference type="GO" id="GO:0006729">
    <property type="term" value="P:tetrahydrobiopterin biosynthetic process"/>
    <property type="evidence" value="ECO:0007669"/>
    <property type="project" value="InterPro"/>
</dbReference>
<reference evidence="6" key="1">
    <citation type="submission" date="2017-04" db="EMBL/GenBank/DDBJ databases">
        <authorList>
            <person name="Varghese N."/>
            <person name="Submissions S."/>
        </authorList>
    </citation>
    <scope>NUCLEOTIDE SEQUENCE [LARGE SCALE GENOMIC DNA]</scope>
</reference>
<dbReference type="HAMAP" id="MF_00434">
    <property type="entry name" value="Pterin_4_alpha"/>
    <property type="match status" value="1"/>
</dbReference>